<dbReference type="AlphaFoldDB" id="A0A4D8QUV3"/>
<dbReference type="GO" id="GO:0003988">
    <property type="term" value="F:acetyl-CoA C-acyltransferase activity"/>
    <property type="evidence" value="ECO:0007669"/>
    <property type="project" value="UniProtKB-EC"/>
</dbReference>
<dbReference type="NCBIfam" id="TIGR01930">
    <property type="entry name" value="AcCoA-C-Actrans"/>
    <property type="match status" value="1"/>
</dbReference>
<evidence type="ECO:0000313" key="11">
    <source>
        <dbReference type="Proteomes" id="UP001277471"/>
    </source>
</evidence>
<dbReference type="EMBL" id="CP032342">
    <property type="protein sequence ID" value="QCO12924.1"/>
    <property type="molecule type" value="Genomic_DNA"/>
</dbReference>
<dbReference type="Pfam" id="PF02803">
    <property type="entry name" value="Thiolase_C"/>
    <property type="match status" value="1"/>
</dbReference>
<evidence type="ECO:0000256" key="5">
    <source>
        <dbReference type="RuleBase" id="RU003557"/>
    </source>
</evidence>
<proteinExistence type="inferred from homology"/>
<feature type="active site" description="Proton acceptor" evidence="4">
    <location>
        <position position="360"/>
    </location>
</feature>
<sequence length="405" mass="41401">MDATDPAIDPVVIVSAARTPLGRFQGELSALPAHALGAHAVRAALSRAGLSRAGLAPERVDEVLLGCVLPAGQGQAPARQAARGAGLPDATGATTVNKVCGSGMKATMLAHDLIRAGSADLVVAGGMESMSNAPYLLAKARGGYRIGHDRILDHLMLDGLEDAYEGGRPMGDFGEATADLYGFSRAEQDAYAVETLTRARAAIASGAFAAEIAPVTVAVKGGERTVADDENPLKVAPEKIPALKPAFRRDGTITAASSSANADGAAALLLTRRSLAEREGLPVLATILGHATHSQDPAWFTTAPIPAIRKLLDRVGWGVGDVDLFEINEAFAVVAMAAQRDLGIPRDALNVNGGACALGHPIGATGARLIVTLLHALAARGLRRGVASLCIGGGEATAIAVERPA</sequence>
<evidence type="ECO:0000256" key="4">
    <source>
        <dbReference type="PIRSR" id="PIRSR000429-1"/>
    </source>
</evidence>
<evidence type="ECO:0000256" key="2">
    <source>
        <dbReference type="ARBA" id="ARBA00022679"/>
    </source>
</evidence>
<dbReference type="EC" id="2.3.1.16" evidence="9"/>
<dbReference type="InterPro" id="IPR020610">
    <property type="entry name" value="Thiolase_AS"/>
</dbReference>
<evidence type="ECO:0000256" key="1">
    <source>
        <dbReference type="ARBA" id="ARBA00010982"/>
    </source>
</evidence>
<dbReference type="InterPro" id="IPR020616">
    <property type="entry name" value="Thiolase_N"/>
</dbReference>
<reference evidence="9 10" key="1">
    <citation type="submission" date="2018-09" db="EMBL/GenBank/DDBJ databases">
        <title>Whole genome based analysis of evolution and adaptive divergence in Indian and Brazilian strains of Azospirillum brasilense.</title>
        <authorList>
            <person name="Singh C."/>
            <person name="Tripathi A.K."/>
        </authorList>
    </citation>
    <scope>NUCLEOTIDE SEQUENCE [LARGE SCALE GENOMIC DNA]</scope>
    <source>
        <strain evidence="9 10">MTCC4038</strain>
        <plasmid evidence="9 10">p3</plasmid>
    </source>
</reference>
<dbReference type="PIRSF" id="PIRSF000429">
    <property type="entry name" value="Ac-CoA_Ac_transf"/>
    <property type="match status" value="1"/>
</dbReference>
<dbReference type="PANTHER" id="PTHR18919">
    <property type="entry name" value="ACETYL-COA C-ACYLTRANSFERASE"/>
    <property type="match status" value="1"/>
</dbReference>
<geneLocation type="plasmid" evidence="9 10">
    <name>p3</name>
</geneLocation>
<dbReference type="InterPro" id="IPR020617">
    <property type="entry name" value="Thiolase_C"/>
</dbReference>
<organism evidence="9 10">
    <name type="scientific">Azospirillum brasilense</name>
    <dbReference type="NCBI Taxonomy" id="192"/>
    <lineage>
        <taxon>Bacteria</taxon>
        <taxon>Pseudomonadati</taxon>
        <taxon>Pseudomonadota</taxon>
        <taxon>Alphaproteobacteria</taxon>
        <taxon>Rhodospirillales</taxon>
        <taxon>Azospirillaceae</taxon>
        <taxon>Azospirillum</taxon>
    </lineage>
</organism>
<evidence type="ECO:0000259" key="7">
    <source>
        <dbReference type="Pfam" id="PF02803"/>
    </source>
</evidence>
<dbReference type="PANTHER" id="PTHR18919:SF138">
    <property type="entry name" value="ACETYL-COA C-ACETYLTRANSFERASE"/>
    <property type="match status" value="1"/>
</dbReference>
<comment type="similarity">
    <text evidence="1 5">Belongs to the thiolase-like superfamily. Thiolase family.</text>
</comment>
<keyword evidence="3 5" id="KW-0012">Acyltransferase</keyword>
<dbReference type="InterPro" id="IPR002155">
    <property type="entry name" value="Thiolase"/>
</dbReference>
<keyword evidence="2 5" id="KW-0808">Transferase</keyword>
<dbReference type="Pfam" id="PF00108">
    <property type="entry name" value="Thiolase_N"/>
    <property type="match status" value="1"/>
</dbReference>
<dbReference type="PROSITE" id="PS00099">
    <property type="entry name" value="THIOLASE_3"/>
    <property type="match status" value="1"/>
</dbReference>
<evidence type="ECO:0000313" key="8">
    <source>
        <dbReference type="EMBL" id="MDX5949651.1"/>
    </source>
</evidence>
<gene>
    <name evidence="9" type="ORF">D3868_28360</name>
    <name evidence="8" type="ORF">SIM66_00315</name>
</gene>
<dbReference type="CDD" id="cd00751">
    <property type="entry name" value="thiolase"/>
    <property type="match status" value="1"/>
</dbReference>
<accession>A0A4D8QUV3</accession>
<dbReference type="GeneID" id="56447944"/>
<name>A0A4D8QUV3_AZOBR</name>
<dbReference type="InterPro" id="IPR016039">
    <property type="entry name" value="Thiolase-like"/>
</dbReference>
<feature type="domain" description="Thiolase C-terminal" evidence="7">
    <location>
        <begin position="282"/>
        <end position="403"/>
    </location>
</feature>
<feature type="active site" description="Acyl-thioester intermediate" evidence="4">
    <location>
        <position position="100"/>
    </location>
</feature>
<feature type="domain" description="Thiolase N-terminal" evidence="6">
    <location>
        <begin position="11"/>
        <end position="273"/>
    </location>
</feature>
<dbReference type="Proteomes" id="UP001277471">
    <property type="component" value="Unassembled WGS sequence"/>
</dbReference>
<evidence type="ECO:0000256" key="3">
    <source>
        <dbReference type="ARBA" id="ARBA00023315"/>
    </source>
</evidence>
<dbReference type="SUPFAM" id="SSF53901">
    <property type="entry name" value="Thiolase-like"/>
    <property type="match status" value="2"/>
</dbReference>
<evidence type="ECO:0000313" key="9">
    <source>
        <dbReference type="EMBL" id="QCO12924.1"/>
    </source>
</evidence>
<dbReference type="EMBL" id="JAWXYC010000001">
    <property type="protein sequence ID" value="MDX5949651.1"/>
    <property type="molecule type" value="Genomic_DNA"/>
</dbReference>
<dbReference type="Gene3D" id="3.40.47.10">
    <property type="match status" value="2"/>
</dbReference>
<protein>
    <submittedName>
        <fullName evidence="9">Acetyl-CoA C-acyltransferase</fullName>
        <ecNumber evidence="9">2.3.1.16</ecNumber>
    </submittedName>
</protein>
<reference evidence="8 11" key="2">
    <citation type="submission" date="2023-11" db="EMBL/GenBank/DDBJ databases">
        <title>MicrobeMod: A computational toolkit for identifying prokaryotic methylation and restriction-modification with nanopore sequencing.</title>
        <authorList>
            <person name="Crits-Christoph A."/>
            <person name="Kang S.C."/>
            <person name="Lee H."/>
            <person name="Ostrov N."/>
        </authorList>
    </citation>
    <scope>NUCLEOTIDE SEQUENCE [LARGE SCALE GENOMIC DNA]</scope>
    <source>
        <strain evidence="8 11">ATCC 29145</strain>
    </source>
</reference>
<keyword evidence="11" id="KW-1185">Reference proteome</keyword>
<keyword evidence="9" id="KW-0614">Plasmid</keyword>
<dbReference type="Proteomes" id="UP000298774">
    <property type="component" value="Plasmid p3"/>
</dbReference>
<evidence type="ECO:0000313" key="10">
    <source>
        <dbReference type="Proteomes" id="UP000298774"/>
    </source>
</evidence>
<evidence type="ECO:0000259" key="6">
    <source>
        <dbReference type="Pfam" id="PF00108"/>
    </source>
</evidence>
<dbReference type="RefSeq" id="WP_079285180.1">
    <property type="nucleotide sequence ID" value="NZ_CP032342.1"/>
</dbReference>
<feature type="active site" description="Proton acceptor" evidence="4">
    <location>
        <position position="390"/>
    </location>
</feature>